<dbReference type="InterPro" id="IPR001944">
    <property type="entry name" value="Glycoside_Hdrlase_35"/>
</dbReference>
<dbReference type="Gene3D" id="3.20.20.80">
    <property type="entry name" value="Glycosidases"/>
    <property type="match status" value="1"/>
</dbReference>
<accession>A0A4Q8ANE3</accession>
<dbReference type="Gene3D" id="2.60.120.260">
    <property type="entry name" value="Galactose-binding domain-like"/>
    <property type="match status" value="2"/>
</dbReference>
<gene>
    <name evidence="8" type="ORF">EV379_2453</name>
</gene>
<evidence type="ECO:0000259" key="7">
    <source>
        <dbReference type="Pfam" id="PF21467"/>
    </source>
</evidence>
<evidence type="ECO:0000256" key="1">
    <source>
        <dbReference type="ARBA" id="ARBA00009809"/>
    </source>
</evidence>
<dbReference type="InterPro" id="IPR048912">
    <property type="entry name" value="BetaGal1-like_ABD1"/>
</dbReference>
<dbReference type="PRINTS" id="PR00742">
    <property type="entry name" value="GLHYDRLASE35"/>
</dbReference>
<comment type="similarity">
    <text evidence="1">Belongs to the glycosyl hydrolase 35 family.</text>
</comment>
<dbReference type="GO" id="GO:0004565">
    <property type="term" value="F:beta-galactosidase activity"/>
    <property type="evidence" value="ECO:0007669"/>
    <property type="project" value="InterPro"/>
</dbReference>
<dbReference type="Pfam" id="PF21467">
    <property type="entry name" value="BetaGal_gal-bd"/>
    <property type="match status" value="1"/>
</dbReference>
<keyword evidence="3" id="KW-0326">Glycosidase</keyword>
<dbReference type="OrthoDB" id="9813184at2"/>
<dbReference type="InterPro" id="IPR019801">
    <property type="entry name" value="Glyco_hydro_35_CS"/>
</dbReference>
<sequence length="585" mass="64087">MPIFSIGDTDFLLDGAPHRVLAGALHYFRVHPDLWADRIHKARLMGLNTIETYVPWNEHSPTRGEFRVTAQLDLARFLDLVHAEGMHAIVRPGPYICAEWHDGGLPGWLVSDASMTIRTNDPAYMGAIAEYLDAVYDIVRPRQIQHGGPVVLVQIENEYGAYGADKDYLRSLTALTRARGIDVPLTTVDQPEDAMLENGSLDELHRTGSFGSRASERLATLRQHQKTGPLMCSEFWCGWFDNWGGKHHTTSAEDSARELDALLGAGASVNVYMFHGGTNFGFTSGADDKGTYRPTITSYDYDAPLAEDGTPTEKYWRFREVIAKHASVPDERPAERVDAPAFDVPLERAVSLWQTPVLPGEHFEHVPTAAELGAPRGYSHYSHRIEGGGLLVFGEVRDRAQVFLDGVALGTVSRDLHERMLPLPADAWGELTILVEHMGGVNYGKRLGEAKGLIGPVTLDGVPLQEWSAGAVALDELDPIRRALDAAPPVADGTELCGPVFAAGSFELERAADLFLDTSAWGKGVVWVNGFNLGRYWRRGPQRTLFVPAPVLRAGLNELIVFETSGATSATASFVARPELGSTEE</sequence>
<dbReference type="InterPro" id="IPR031330">
    <property type="entry name" value="Gly_Hdrlase_35_cat"/>
</dbReference>
<proteinExistence type="inferred from homology"/>
<dbReference type="SUPFAM" id="SSF49785">
    <property type="entry name" value="Galactose-binding domain-like"/>
    <property type="match status" value="1"/>
</dbReference>
<reference evidence="8 9" key="1">
    <citation type="submission" date="2019-02" db="EMBL/GenBank/DDBJ databases">
        <title>Sequencing the genomes of 1000 actinobacteria strains.</title>
        <authorList>
            <person name="Klenk H.-P."/>
        </authorList>
    </citation>
    <scope>NUCLEOTIDE SEQUENCE [LARGE SCALE GENOMIC DNA]</scope>
    <source>
        <strain evidence="8 9">DSM 18319</strain>
    </source>
</reference>
<evidence type="ECO:0000256" key="4">
    <source>
        <dbReference type="PIRSR" id="PIRSR006336-1"/>
    </source>
</evidence>
<evidence type="ECO:0000313" key="8">
    <source>
        <dbReference type="EMBL" id="RZU66107.1"/>
    </source>
</evidence>
<feature type="active site" description="Nucleophile" evidence="4">
    <location>
        <position position="234"/>
    </location>
</feature>
<protein>
    <submittedName>
        <fullName evidence="8">Beta-galactosidase</fullName>
    </submittedName>
</protein>
<evidence type="ECO:0000256" key="2">
    <source>
        <dbReference type="ARBA" id="ARBA00022801"/>
    </source>
</evidence>
<dbReference type="InterPro" id="IPR026283">
    <property type="entry name" value="B-gal_1-like"/>
</dbReference>
<dbReference type="PROSITE" id="PS01182">
    <property type="entry name" value="GLYCOSYL_HYDROL_F35"/>
    <property type="match status" value="1"/>
</dbReference>
<feature type="active site" description="Proton donor" evidence="4">
    <location>
        <position position="158"/>
    </location>
</feature>
<evidence type="ECO:0000259" key="6">
    <source>
        <dbReference type="Pfam" id="PF21317"/>
    </source>
</evidence>
<feature type="domain" description="Beta-galactosidase 1-like first all-beta" evidence="6">
    <location>
        <begin position="372"/>
        <end position="469"/>
    </location>
</feature>
<dbReference type="InterPro" id="IPR017853">
    <property type="entry name" value="GH"/>
</dbReference>
<dbReference type="InterPro" id="IPR048913">
    <property type="entry name" value="BetaGal_gal-bd"/>
</dbReference>
<dbReference type="InterPro" id="IPR008979">
    <property type="entry name" value="Galactose-bd-like_sf"/>
</dbReference>
<keyword evidence="9" id="KW-1185">Reference proteome</keyword>
<keyword evidence="2" id="KW-0378">Hydrolase</keyword>
<dbReference type="RefSeq" id="WP_130506352.1">
    <property type="nucleotide sequence ID" value="NZ_SHLC01000001.1"/>
</dbReference>
<dbReference type="EMBL" id="SHLC01000001">
    <property type="protein sequence ID" value="RZU66107.1"/>
    <property type="molecule type" value="Genomic_DNA"/>
</dbReference>
<feature type="domain" description="Glycoside hydrolase 35 catalytic" evidence="5">
    <location>
        <begin position="11"/>
        <end position="324"/>
    </location>
</feature>
<dbReference type="Pfam" id="PF01301">
    <property type="entry name" value="Glyco_hydro_35"/>
    <property type="match status" value="1"/>
</dbReference>
<feature type="domain" description="Beta-galactosidase galactose-binding" evidence="7">
    <location>
        <begin position="499"/>
        <end position="557"/>
    </location>
</feature>
<dbReference type="PANTHER" id="PTHR23421">
    <property type="entry name" value="BETA-GALACTOSIDASE RELATED"/>
    <property type="match status" value="1"/>
</dbReference>
<dbReference type="AlphaFoldDB" id="A0A4Q8ANE3"/>
<dbReference type="GO" id="GO:0005975">
    <property type="term" value="P:carbohydrate metabolic process"/>
    <property type="evidence" value="ECO:0007669"/>
    <property type="project" value="InterPro"/>
</dbReference>
<dbReference type="Proteomes" id="UP000291483">
    <property type="component" value="Unassembled WGS sequence"/>
</dbReference>
<organism evidence="8 9">
    <name type="scientific">Microterricola gilva</name>
    <dbReference type="NCBI Taxonomy" id="393267"/>
    <lineage>
        <taxon>Bacteria</taxon>
        <taxon>Bacillati</taxon>
        <taxon>Actinomycetota</taxon>
        <taxon>Actinomycetes</taxon>
        <taxon>Micrococcales</taxon>
        <taxon>Microbacteriaceae</taxon>
        <taxon>Microterricola</taxon>
    </lineage>
</organism>
<dbReference type="SUPFAM" id="SSF51445">
    <property type="entry name" value="(Trans)glycosidases"/>
    <property type="match status" value="1"/>
</dbReference>
<dbReference type="PIRSF" id="PIRSF006336">
    <property type="entry name" value="B-gal"/>
    <property type="match status" value="1"/>
</dbReference>
<evidence type="ECO:0000259" key="5">
    <source>
        <dbReference type="Pfam" id="PF01301"/>
    </source>
</evidence>
<evidence type="ECO:0000313" key="9">
    <source>
        <dbReference type="Proteomes" id="UP000291483"/>
    </source>
</evidence>
<comment type="caution">
    <text evidence="8">The sequence shown here is derived from an EMBL/GenBank/DDBJ whole genome shotgun (WGS) entry which is preliminary data.</text>
</comment>
<dbReference type="Pfam" id="PF21317">
    <property type="entry name" value="BetaGal_ABD_1"/>
    <property type="match status" value="1"/>
</dbReference>
<name>A0A4Q8ANE3_9MICO</name>
<evidence type="ECO:0000256" key="3">
    <source>
        <dbReference type="ARBA" id="ARBA00023295"/>
    </source>
</evidence>